<feature type="transmembrane region" description="Helical" evidence="1">
    <location>
        <begin position="12"/>
        <end position="35"/>
    </location>
</feature>
<dbReference type="EMBL" id="PVNK01000025">
    <property type="protein sequence ID" value="PRQ04729.1"/>
    <property type="molecule type" value="Genomic_DNA"/>
</dbReference>
<proteinExistence type="predicted"/>
<comment type="caution">
    <text evidence="2">The sequence shown here is derived from an EMBL/GenBank/DDBJ whole genome shotgun (WGS) entry which is preliminary data.</text>
</comment>
<dbReference type="OrthoDB" id="9918949at2"/>
<keyword evidence="1" id="KW-0812">Transmembrane</keyword>
<evidence type="ECO:0000313" key="2">
    <source>
        <dbReference type="EMBL" id="PRQ04729.1"/>
    </source>
</evidence>
<dbReference type="AlphaFoldDB" id="A0A2S9YI25"/>
<dbReference type="SUPFAM" id="SSF81333">
    <property type="entry name" value="F1F0 ATP synthase subunit C"/>
    <property type="match status" value="1"/>
</dbReference>
<feature type="transmembrane region" description="Helical" evidence="1">
    <location>
        <begin position="47"/>
        <end position="68"/>
    </location>
</feature>
<protein>
    <submittedName>
        <fullName evidence="2">Uncharacterized protein</fullName>
    </submittedName>
</protein>
<keyword evidence="3" id="KW-1185">Reference proteome</keyword>
<accession>A0A2S9YI25</accession>
<dbReference type="InterPro" id="IPR035921">
    <property type="entry name" value="F/V-ATP_Csub_sf"/>
</dbReference>
<feature type="transmembrane region" description="Helical" evidence="1">
    <location>
        <begin position="80"/>
        <end position="100"/>
    </location>
</feature>
<evidence type="ECO:0000256" key="1">
    <source>
        <dbReference type="SAM" id="Phobius"/>
    </source>
</evidence>
<gene>
    <name evidence="2" type="ORF">ENSA5_04940</name>
</gene>
<name>A0A2S9YI25_9BACT</name>
<evidence type="ECO:0000313" key="3">
    <source>
        <dbReference type="Proteomes" id="UP000237968"/>
    </source>
</evidence>
<sequence>MSAAQPPTNAQVPWILWGAFLVSHGLFLLTGHIVHGQDSGQAGDIEMMSLVLTGAGAMTAVGSAVLAPGLTRRQPYFVSMIMRFALAESAALFGLVLAMLGAEFHWVYTLAGLGAVAHLAAAPTQREREAHEKRRAGL</sequence>
<reference evidence="2 3" key="1">
    <citation type="submission" date="2018-03" db="EMBL/GenBank/DDBJ databases">
        <title>Draft Genome Sequences of the Obligatory Marine Myxobacteria Enhygromyxa salina SWB005.</title>
        <authorList>
            <person name="Poehlein A."/>
            <person name="Moghaddam J.A."/>
            <person name="Harms H."/>
            <person name="Alanjari M."/>
            <person name="Koenig G.M."/>
            <person name="Daniel R."/>
            <person name="Schaeberle T.F."/>
        </authorList>
    </citation>
    <scope>NUCLEOTIDE SEQUENCE [LARGE SCALE GENOMIC DNA]</scope>
    <source>
        <strain evidence="2 3">SWB005</strain>
    </source>
</reference>
<dbReference type="RefSeq" id="WP_106389959.1">
    <property type="nucleotide sequence ID" value="NZ_PVNK01000025.1"/>
</dbReference>
<keyword evidence="1" id="KW-1133">Transmembrane helix</keyword>
<keyword evidence="1" id="KW-0472">Membrane</keyword>
<dbReference type="Proteomes" id="UP000237968">
    <property type="component" value="Unassembled WGS sequence"/>
</dbReference>
<organism evidence="2 3">
    <name type="scientific">Enhygromyxa salina</name>
    <dbReference type="NCBI Taxonomy" id="215803"/>
    <lineage>
        <taxon>Bacteria</taxon>
        <taxon>Pseudomonadati</taxon>
        <taxon>Myxococcota</taxon>
        <taxon>Polyangia</taxon>
        <taxon>Nannocystales</taxon>
        <taxon>Nannocystaceae</taxon>
        <taxon>Enhygromyxa</taxon>
    </lineage>
</organism>